<proteinExistence type="predicted"/>
<evidence type="ECO:0000313" key="3">
    <source>
        <dbReference type="Proteomes" id="UP000325182"/>
    </source>
</evidence>
<accession>A0A5D4M8G9</accession>
<sequence length="59" mass="6795">MKNRLLLIVVLFFVLGSAMVSSMYSLSYTFKSLFYSSSMTALIVIGSVGLYRYFRRTKH</sequence>
<feature type="transmembrane region" description="Helical" evidence="1">
    <location>
        <begin position="32"/>
        <end position="54"/>
    </location>
</feature>
<keyword evidence="1" id="KW-1133">Transmembrane helix</keyword>
<evidence type="ECO:0000256" key="1">
    <source>
        <dbReference type="SAM" id="Phobius"/>
    </source>
</evidence>
<reference evidence="2 3" key="1">
    <citation type="submission" date="2019-08" db="EMBL/GenBank/DDBJ databases">
        <title>Bacillus genomes from the desert of Cuatro Cienegas, Coahuila.</title>
        <authorList>
            <person name="Olmedo-Alvarez G."/>
        </authorList>
    </citation>
    <scope>NUCLEOTIDE SEQUENCE [LARGE SCALE GENOMIC DNA]</scope>
    <source>
        <strain evidence="2 3">CH128b_4D</strain>
    </source>
</reference>
<name>A0A5D4M8G9_9BACI</name>
<comment type="caution">
    <text evidence="2">The sequence shown here is derived from an EMBL/GenBank/DDBJ whole genome shotgun (WGS) entry which is preliminary data.</text>
</comment>
<organism evidence="2 3">
    <name type="scientific">Rossellomorea vietnamensis</name>
    <dbReference type="NCBI Taxonomy" id="218284"/>
    <lineage>
        <taxon>Bacteria</taxon>
        <taxon>Bacillati</taxon>
        <taxon>Bacillota</taxon>
        <taxon>Bacilli</taxon>
        <taxon>Bacillales</taxon>
        <taxon>Bacillaceae</taxon>
        <taxon>Rossellomorea</taxon>
    </lineage>
</organism>
<gene>
    <name evidence="2" type="ORF">FZC84_17370</name>
</gene>
<dbReference type="Proteomes" id="UP000325182">
    <property type="component" value="Unassembled WGS sequence"/>
</dbReference>
<keyword evidence="1" id="KW-0812">Transmembrane</keyword>
<keyword evidence="1" id="KW-0472">Membrane</keyword>
<protein>
    <submittedName>
        <fullName evidence="2">Uncharacterized protein</fullName>
    </submittedName>
</protein>
<evidence type="ECO:0000313" key="2">
    <source>
        <dbReference type="EMBL" id="TYR97788.1"/>
    </source>
</evidence>
<dbReference type="AlphaFoldDB" id="A0A5D4M8G9"/>
<dbReference type="EMBL" id="VTEG01000016">
    <property type="protein sequence ID" value="TYR97788.1"/>
    <property type="molecule type" value="Genomic_DNA"/>
</dbReference>